<feature type="active site" description="O-(5'-phospho-DNA)-serine intermediate" evidence="5 6">
    <location>
        <position position="9"/>
    </location>
</feature>
<evidence type="ECO:0000256" key="3">
    <source>
        <dbReference type="ARBA" id="ARBA00023125"/>
    </source>
</evidence>
<evidence type="ECO:0000259" key="7">
    <source>
        <dbReference type="PROSITE" id="PS51736"/>
    </source>
</evidence>
<dbReference type="PANTHER" id="PTHR30461:SF26">
    <property type="entry name" value="RESOLVASE HOMOLOG YNEB"/>
    <property type="match status" value="1"/>
</dbReference>
<evidence type="ECO:0000313" key="8">
    <source>
        <dbReference type="EMBL" id="ANY18674.1"/>
    </source>
</evidence>
<evidence type="ECO:0000256" key="6">
    <source>
        <dbReference type="PROSITE-ProRule" id="PRU10137"/>
    </source>
</evidence>
<accession>A0A1B2A9B8</accession>
<protein>
    <submittedName>
        <fullName evidence="8">Transposon Tn3 resolvase</fullName>
    </submittedName>
</protein>
<proteinExistence type="inferred from homology"/>
<dbReference type="CDD" id="cd03768">
    <property type="entry name" value="SR_ResInv"/>
    <property type="match status" value="1"/>
</dbReference>
<dbReference type="KEGG" id="ado:A6F68_00138"/>
<dbReference type="PROSITE" id="PS00397">
    <property type="entry name" value="RECOMBINASES_1"/>
    <property type="match status" value="1"/>
</dbReference>
<dbReference type="Gene3D" id="3.40.50.1390">
    <property type="entry name" value="Resolvase, N-terminal catalytic domain"/>
    <property type="match status" value="1"/>
</dbReference>
<name>A0A1B2A9B8_9SPHN</name>
<evidence type="ECO:0000256" key="1">
    <source>
        <dbReference type="ARBA" id="ARBA00009913"/>
    </source>
</evidence>
<sequence length="187" mass="20733">MLCGYARVSTVDQVAGLEAQQRELSATGCTKQFVEQVSSVAERQQLSAALDFVRDGDTLAVTRLDRLARSTSDLLRIVDLLETKGVALRVLDFGGTEMDTSSPAGRLTLTMFGALAQFEREIMLARQKEGIERAKRLGKYQGRQPTARRRLPEMRALAAEGVRPSEIADRLNCSRASVYRLLAEDRK</sequence>
<dbReference type="GO" id="GO:0015074">
    <property type="term" value="P:DNA integration"/>
    <property type="evidence" value="ECO:0007669"/>
    <property type="project" value="UniProtKB-KW"/>
</dbReference>
<dbReference type="GO" id="GO:0000150">
    <property type="term" value="F:DNA strand exchange activity"/>
    <property type="evidence" value="ECO:0007669"/>
    <property type="project" value="InterPro"/>
</dbReference>
<organism evidence="8 9">
    <name type="scientific">Tsuneonella dongtanensis</name>
    <dbReference type="NCBI Taxonomy" id="692370"/>
    <lineage>
        <taxon>Bacteria</taxon>
        <taxon>Pseudomonadati</taxon>
        <taxon>Pseudomonadota</taxon>
        <taxon>Alphaproteobacteria</taxon>
        <taxon>Sphingomonadales</taxon>
        <taxon>Erythrobacteraceae</taxon>
        <taxon>Tsuneonella</taxon>
    </lineage>
</organism>
<reference evidence="8 9" key="1">
    <citation type="submission" date="2016-07" db="EMBL/GenBank/DDBJ databases">
        <title>Complete genome sequence of Altererythrobacter dongtanensis KCTC 22672, a type strain with esterase isolated from tidal flat.</title>
        <authorList>
            <person name="Cheng H."/>
            <person name="Wu Y.-H."/>
            <person name="Zhou P."/>
            <person name="Huo Y.-Y."/>
            <person name="Wang C.-S."/>
            <person name="Xu X.-W."/>
        </authorList>
    </citation>
    <scope>NUCLEOTIDE SEQUENCE [LARGE SCALE GENOMIC DNA]</scope>
    <source>
        <strain evidence="8 9">KCTC 22672</strain>
    </source>
</reference>
<dbReference type="RefSeq" id="WP_067674925.1">
    <property type="nucleotide sequence ID" value="NZ_CP016591.1"/>
</dbReference>
<dbReference type="Pfam" id="PF00239">
    <property type="entry name" value="Resolvase"/>
    <property type="match status" value="1"/>
</dbReference>
<dbReference type="InterPro" id="IPR036162">
    <property type="entry name" value="Resolvase-like_N_sf"/>
</dbReference>
<dbReference type="InterPro" id="IPR050639">
    <property type="entry name" value="SSR_resolvase"/>
</dbReference>
<dbReference type="Proteomes" id="UP000092932">
    <property type="component" value="Chromosome"/>
</dbReference>
<dbReference type="PANTHER" id="PTHR30461">
    <property type="entry name" value="DNA-INVERTASE FROM LAMBDOID PROPHAGE"/>
    <property type="match status" value="1"/>
</dbReference>
<evidence type="ECO:0000256" key="4">
    <source>
        <dbReference type="ARBA" id="ARBA00023172"/>
    </source>
</evidence>
<dbReference type="InterPro" id="IPR006118">
    <property type="entry name" value="Recombinase_CS"/>
</dbReference>
<keyword evidence="9" id="KW-1185">Reference proteome</keyword>
<dbReference type="InterPro" id="IPR006119">
    <property type="entry name" value="Resolv_N"/>
</dbReference>
<gene>
    <name evidence="8" type="primary">tnpR</name>
    <name evidence="8" type="ORF">A6F68_00138</name>
</gene>
<evidence type="ECO:0000256" key="2">
    <source>
        <dbReference type="ARBA" id="ARBA00022908"/>
    </source>
</evidence>
<evidence type="ECO:0000256" key="5">
    <source>
        <dbReference type="PIRSR" id="PIRSR606118-50"/>
    </source>
</evidence>
<keyword evidence="2" id="KW-0229">DNA integration</keyword>
<dbReference type="SUPFAM" id="SSF53041">
    <property type="entry name" value="Resolvase-like"/>
    <property type="match status" value="1"/>
</dbReference>
<dbReference type="STRING" id="692370.A6F68_00138"/>
<comment type="similarity">
    <text evidence="1">Belongs to the site-specific recombinase resolvase family.</text>
</comment>
<dbReference type="OrthoDB" id="114045at2"/>
<dbReference type="InterPro" id="IPR006120">
    <property type="entry name" value="Resolvase_HTH_dom"/>
</dbReference>
<feature type="domain" description="Resolvase/invertase-type recombinase catalytic" evidence="7">
    <location>
        <begin position="1"/>
        <end position="138"/>
    </location>
</feature>
<evidence type="ECO:0000313" key="9">
    <source>
        <dbReference type="Proteomes" id="UP000092932"/>
    </source>
</evidence>
<keyword evidence="3" id="KW-0238">DNA-binding</keyword>
<dbReference type="SMART" id="SM00857">
    <property type="entry name" value="Resolvase"/>
    <property type="match status" value="1"/>
</dbReference>
<dbReference type="GO" id="GO:0003677">
    <property type="term" value="F:DNA binding"/>
    <property type="evidence" value="ECO:0007669"/>
    <property type="project" value="UniProtKB-KW"/>
</dbReference>
<dbReference type="EMBL" id="CP016591">
    <property type="protein sequence ID" value="ANY18674.1"/>
    <property type="molecule type" value="Genomic_DNA"/>
</dbReference>
<dbReference type="Pfam" id="PF02796">
    <property type="entry name" value="HTH_7"/>
    <property type="match status" value="1"/>
</dbReference>
<dbReference type="PROSITE" id="PS51736">
    <property type="entry name" value="RECOMBINASES_3"/>
    <property type="match status" value="1"/>
</dbReference>
<keyword evidence="4" id="KW-0233">DNA recombination</keyword>
<dbReference type="AlphaFoldDB" id="A0A1B2A9B8"/>
<dbReference type="PATRIC" id="fig|692370.5.peg.144"/>